<dbReference type="InterPro" id="IPR036249">
    <property type="entry name" value="Thioredoxin-like_sf"/>
</dbReference>
<dbReference type="Pfam" id="PF13899">
    <property type="entry name" value="Thioredoxin_7"/>
    <property type="match status" value="1"/>
</dbReference>
<dbReference type="EMBL" id="CP080777">
    <property type="protein sequence ID" value="UWP97055.1"/>
    <property type="molecule type" value="Genomic_DNA"/>
</dbReference>
<name>A0A9Q9HGV6_9RHOB</name>
<proteinExistence type="predicted"/>
<dbReference type="AlphaFoldDB" id="A0A9Q9HGV6"/>
<reference evidence="1" key="1">
    <citation type="submission" date="2021-08" db="EMBL/GenBank/DDBJ databases">
        <authorList>
            <person name="Nwanade C."/>
            <person name="Wang M."/>
            <person name="Masoudi A."/>
            <person name="Yu Z."/>
            <person name="Liu J."/>
        </authorList>
    </citation>
    <scope>NUCLEOTIDE SEQUENCE</scope>
    <source>
        <strain evidence="1">S056</strain>
        <plasmid evidence="1">unnamed1</plasmid>
    </source>
</reference>
<gene>
    <name evidence="1" type="ORF">K3X48_15590</name>
</gene>
<evidence type="ECO:0000313" key="1">
    <source>
        <dbReference type="EMBL" id="UWP97055.1"/>
    </source>
</evidence>
<geneLocation type="plasmid" evidence="1 2">
    <name>unnamed1</name>
</geneLocation>
<dbReference type="Gene3D" id="3.40.30.10">
    <property type="entry name" value="Glutaredoxin"/>
    <property type="match status" value="1"/>
</dbReference>
<dbReference type="RefSeq" id="WP_259806934.1">
    <property type="nucleotide sequence ID" value="NZ_CP080777.1"/>
</dbReference>
<evidence type="ECO:0000313" key="2">
    <source>
        <dbReference type="Proteomes" id="UP001057991"/>
    </source>
</evidence>
<dbReference type="Proteomes" id="UP001057991">
    <property type="component" value="Plasmid unnamed1"/>
</dbReference>
<organism evidence="1 2">
    <name type="scientific">Aliiroseovarius crassostreae</name>
    <dbReference type="NCBI Taxonomy" id="154981"/>
    <lineage>
        <taxon>Bacteria</taxon>
        <taxon>Pseudomonadati</taxon>
        <taxon>Pseudomonadota</taxon>
        <taxon>Alphaproteobacteria</taxon>
        <taxon>Rhodobacterales</taxon>
        <taxon>Paracoccaceae</taxon>
        <taxon>Aliiroseovarius</taxon>
    </lineage>
</organism>
<accession>A0A9Q9HGV6</accession>
<keyword evidence="1" id="KW-0614">Plasmid</keyword>
<sequence>MAFATVGSAAEMGDDGRHKQPLFTDTFLDMAEGLADATAQGKDLMVIIEQFGCPYCREMHEVNFAREDIVNYIEEHYLVVQLNM</sequence>
<protein>
    <submittedName>
        <fullName evidence="1">Thioredoxin family protein</fullName>
    </submittedName>
</protein>
<dbReference type="SUPFAM" id="SSF52833">
    <property type="entry name" value="Thioredoxin-like"/>
    <property type="match status" value="1"/>
</dbReference>